<accession>A0A194XNP7</accession>
<dbReference type="GeneID" id="28827881"/>
<gene>
    <name evidence="3" type="ORF">LY89DRAFT_714791</name>
</gene>
<feature type="region of interest" description="Disordered" evidence="1">
    <location>
        <begin position="261"/>
        <end position="298"/>
    </location>
</feature>
<dbReference type="InParanoid" id="A0A194XNP7"/>
<proteinExistence type="predicted"/>
<feature type="compositionally biased region" description="Low complexity" evidence="1">
    <location>
        <begin position="267"/>
        <end position="293"/>
    </location>
</feature>
<evidence type="ECO:0000313" key="3">
    <source>
        <dbReference type="EMBL" id="KUJ21734.1"/>
    </source>
</evidence>
<dbReference type="OrthoDB" id="3482317at2759"/>
<dbReference type="EMBL" id="KQ947407">
    <property type="protein sequence ID" value="KUJ21734.1"/>
    <property type="molecule type" value="Genomic_DNA"/>
</dbReference>
<dbReference type="RefSeq" id="XP_018076089.1">
    <property type="nucleotide sequence ID" value="XM_018218155.1"/>
</dbReference>
<organism evidence="3 4">
    <name type="scientific">Mollisia scopiformis</name>
    <name type="common">Conifer needle endophyte fungus</name>
    <name type="synonym">Phialocephala scopiformis</name>
    <dbReference type="NCBI Taxonomy" id="149040"/>
    <lineage>
        <taxon>Eukaryota</taxon>
        <taxon>Fungi</taxon>
        <taxon>Dikarya</taxon>
        <taxon>Ascomycota</taxon>
        <taxon>Pezizomycotina</taxon>
        <taxon>Leotiomycetes</taxon>
        <taxon>Helotiales</taxon>
        <taxon>Mollisiaceae</taxon>
        <taxon>Mollisia</taxon>
    </lineage>
</organism>
<dbReference type="Proteomes" id="UP000070700">
    <property type="component" value="Unassembled WGS sequence"/>
</dbReference>
<evidence type="ECO:0000256" key="2">
    <source>
        <dbReference type="SAM" id="SignalP"/>
    </source>
</evidence>
<evidence type="ECO:0000256" key="1">
    <source>
        <dbReference type="SAM" id="MobiDB-lite"/>
    </source>
</evidence>
<feature type="signal peptide" evidence="2">
    <location>
        <begin position="1"/>
        <end position="19"/>
    </location>
</feature>
<protein>
    <submittedName>
        <fullName evidence="3">Uncharacterized protein</fullName>
    </submittedName>
</protein>
<sequence length="343" mass="36439">MAFMPVSAIFILLLTTLQANFVSVLQENVSDTSSDDMGQLVQREITPIEQERLNELQWNYAGIWWEVAYPGAGNEDGGCTNFPVQGKGSKRRKVRVTYQCKDLPELPPGALGCAGSAPAYTVQGGVWSQEGTTTVFCPSFFNRVDDVVDSTSLLNPIQYVRFVTYVSDNYAWYFANKYYGKLWGWQDAGTPWATQNATEDSDELAAEGSGNCGSASPANFNVTALPLDVENTTDISWPSQCSPIPELDSIDTNFACIYDPPDDPDDTTSTSPSPSPSSAPTSVEISSVTQTSSSPPPTSTACNCNEDGCSTDSPACCENGTCGCTCTAAGCTGAPCCASGTCG</sequence>
<evidence type="ECO:0000313" key="4">
    <source>
        <dbReference type="Proteomes" id="UP000070700"/>
    </source>
</evidence>
<keyword evidence="4" id="KW-1185">Reference proteome</keyword>
<dbReference type="KEGG" id="psco:LY89DRAFT_714791"/>
<feature type="chain" id="PRO_5008268442" evidence="2">
    <location>
        <begin position="20"/>
        <end position="343"/>
    </location>
</feature>
<dbReference type="AlphaFoldDB" id="A0A194XNP7"/>
<name>A0A194XNP7_MOLSC</name>
<keyword evidence="2" id="KW-0732">Signal</keyword>
<reference evidence="3 4" key="1">
    <citation type="submission" date="2015-10" db="EMBL/GenBank/DDBJ databases">
        <title>Full genome of DAOMC 229536 Phialocephala scopiformis, a fungal endophyte of spruce producing the potent anti-insectan compound rugulosin.</title>
        <authorList>
            <consortium name="DOE Joint Genome Institute"/>
            <person name="Walker A.K."/>
            <person name="Frasz S.L."/>
            <person name="Seifert K.A."/>
            <person name="Miller J.D."/>
            <person name="Mondo S.J."/>
            <person name="Labutti K."/>
            <person name="Lipzen A."/>
            <person name="Dockter R."/>
            <person name="Kennedy M."/>
            <person name="Grigoriev I.V."/>
            <person name="Spatafora J.W."/>
        </authorList>
    </citation>
    <scope>NUCLEOTIDE SEQUENCE [LARGE SCALE GENOMIC DNA]</scope>
    <source>
        <strain evidence="3 4">CBS 120377</strain>
    </source>
</reference>